<name>A0AAV5QY42_PICKL</name>
<dbReference type="Proteomes" id="UP001378960">
    <property type="component" value="Unassembled WGS sequence"/>
</dbReference>
<proteinExistence type="predicted"/>
<comment type="caution">
    <text evidence="2">The sequence shown here is derived from an EMBL/GenBank/DDBJ whole genome shotgun (WGS) entry which is preliminary data.</text>
</comment>
<gene>
    <name evidence="2" type="ORF">DAPK24_006840</name>
</gene>
<protein>
    <submittedName>
        <fullName evidence="2">Uncharacterized protein</fullName>
    </submittedName>
</protein>
<dbReference type="AlphaFoldDB" id="A0AAV5QY42"/>
<keyword evidence="3" id="KW-1185">Reference proteome</keyword>
<evidence type="ECO:0000256" key="1">
    <source>
        <dbReference type="SAM" id="MobiDB-lite"/>
    </source>
</evidence>
<feature type="compositionally biased region" description="Basic and acidic residues" evidence="1">
    <location>
        <begin position="228"/>
        <end position="240"/>
    </location>
</feature>
<reference evidence="2 3" key="1">
    <citation type="journal article" date="2023" name="Elife">
        <title>Identification of key yeast species and microbe-microbe interactions impacting larval growth of Drosophila in the wild.</title>
        <authorList>
            <person name="Mure A."/>
            <person name="Sugiura Y."/>
            <person name="Maeda R."/>
            <person name="Honda K."/>
            <person name="Sakurai N."/>
            <person name="Takahashi Y."/>
            <person name="Watada M."/>
            <person name="Katoh T."/>
            <person name="Gotoh A."/>
            <person name="Gotoh Y."/>
            <person name="Taniguchi I."/>
            <person name="Nakamura K."/>
            <person name="Hayashi T."/>
            <person name="Katayama T."/>
            <person name="Uemura T."/>
            <person name="Hattori Y."/>
        </authorList>
    </citation>
    <scope>NUCLEOTIDE SEQUENCE [LARGE SCALE GENOMIC DNA]</scope>
    <source>
        <strain evidence="2 3">PK-24</strain>
    </source>
</reference>
<sequence length="396" mass="46402">MQAVEKLNYVKIDRANQKAVKNHIKHVFIHLKKVKTRPLLTAYYNWYHAHPEFQDDSFAEFDKNIRENHEDLAKSESDKKADNVFGDKYAIILTQFIMSYSLFQNELIKIANNLADLSKFEGRGNLGFSKILTSTDILMLKDIFNLLRSKVGTVVVLETRAEMRERMKQMLEDDDEQPVRNGKSSFKYVPIKDEKTGDFGFKKEKKQAKKIIDKFEDEEKQIETMVVRGDEKKPRGEVSRKSSISRKSSLKRNFSFKDKSDKQVDNNFQNDFNNNFNTDFNDDFSHLDNDNEFHDCLDNEPEETQIEKFTHGAYDKFKKHLVTASCKSHSESSIIDVEYDLEKYKNNFDDVEITKIVNTFGDLNNEMERLSTHFEKLKFAGSRLNSLFKKPDNRLQ</sequence>
<evidence type="ECO:0000313" key="2">
    <source>
        <dbReference type="EMBL" id="GMM44109.1"/>
    </source>
</evidence>
<dbReference type="EMBL" id="BTGB01000001">
    <property type="protein sequence ID" value="GMM44109.1"/>
    <property type="molecule type" value="Genomic_DNA"/>
</dbReference>
<evidence type="ECO:0000313" key="3">
    <source>
        <dbReference type="Proteomes" id="UP001378960"/>
    </source>
</evidence>
<organism evidence="2 3">
    <name type="scientific">Pichia kluyveri</name>
    <name type="common">Yeast</name>
    <dbReference type="NCBI Taxonomy" id="36015"/>
    <lineage>
        <taxon>Eukaryota</taxon>
        <taxon>Fungi</taxon>
        <taxon>Dikarya</taxon>
        <taxon>Ascomycota</taxon>
        <taxon>Saccharomycotina</taxon>
        <taxon>Pichiomycetes</taxon>
        <taxon>Pichiales</taxon>
        <taxon>Pichiaceae</taxon>
        <taxon>Pichia</taxon>
    </lineage>
</organism>
<feature type="region of interest" description="Disordered" evidence="1">
    <location>
        <begin position="227"/>
        <end position="246"/>
    </location>
</feature>
<accession>A0AAV5QY42</accession>